<proteinExistence type="predicted"/>
<protein>
    <submittedName>
        <fullName evidence="2">Uncharacterized protein</fullName>
    </submittedName>
</protein>
<reference evidence="2" key="2">
    <citation type="submission" date="2020-05" db="UniProtKB">
        <authorList>
            <consortium name="EnsemblMetazoa"/>
        </authorList>
    </citation>
    <scope>IDENTIFICATION</scope>
    <source>
        <strain evidence="2">CM1001059</strain>
    </source>
</reference>
<keyword evidence="1" id="KW-0732">Signal</keyword>
<dbReference type="Proteomes" id="UP000075902">
    <property type="component" value="Unassembled WGS sequence"/>
</dbReference>
<dbReference type="VEuPathDB" id="VectorBase:AMEC006171"/>
<feature type="chain" id="PRO_5008137155" evidence="1">
    <location>
        <begin position="20"/>
        <end position="145"/>
    </location>
</feature>
<dbReference type="AlphaFoldDB" id="A0A182TPT0"/>
<evidence type="ECO:0000256" key="1">
    <source>
        <dbReference type="SAM" id="SignalP"/>
    </source>
</evidence>
<accession>A0A182TPT0</accession>
<sequence>MRPEVLLVVIMTIVSFAAGEELRCERIAVGACQNLVYDMTIASAPETALQYLSSSVPVPGGGVNSTAAGSVRTWLDAERLVSVLLQVQGGTTGGLGRLWTPSQSTVPTNQSTPKLACHTSNHQTDLQLLHLELMSRVVIWSKYSY</sequence>
<feature type="signal peptide" evidence="1">
    <location>
        <begin position="1"/>
        <end position="19"/>
    </location>
</feature>
<evidence type="ECO:0000313" key="2">
    <source>
        <dbReference type="EnsemblMetazoa" id="AMEC006171-PA"/>
    </source>
</evidence>
<reference evidence="3" key="1">
    <citation type="submission" date="2014-01" db="EMBL/GenBank/DDBJ databases">
        <title>The Genome Sequence of Anopheles melas CM1001059_A (V2).</title>
        <authorList>
            <consortium name="The Broad Institute Genomics Platform"/>
            <person name="Neafsey D.E."/>
            <person name="Besansky N."/>
            <person name="Howell P."/>
            <person name="Walton C."/>
            <person name="Young S.K."/>
            <person name="Zeng Q."/>
            <person name="Gargeya S."/>
            <person name="Fitzgerald M."/>
            <person name="Haas B."/>
            <person name="Abouelleil A."/>
            <person name="Allen A.W."/>
            <person name="Alvarado L."/>
            <person name="Arachchi H.M."/>
            <person name="Berlin A.M."/>
            <person name="Chapman S.B."/>
            <person name="Gainer-Dewar J."/>
            <person name="Goldberg J."/>
            <person name="Griggs A."/>
            <person name="Gujja S."/>
            <person name="Hansen M."/>
            <person name="Howarth C."/>
            <person name="Imamovic A."/>
            <person name="Ireland A."/>
            <person name="Larimer J."/>
            <person name="McCowan C."/>
            <person name="Murphy C."/>
            <person name="Pearson M."/>
            <person name="Poon T.W."/>
            <person name="Priest M."/>
            <person name="Roberts A."/>
            <person name="Saif S."/>
            <person name="Shea T."/>
            <person name="Sisk P."/>
            <person name="Sykes S."/>
            <person name="Wortman J."/>
            <person name="Nusbaum C."/>
            <person name="Birren B."/>
        </authorList>
    </citation>
    <scope>NUCLEOTIDE SEQUENCE [LARGE SCALE GENOMIC DNA]</scope>
    <source>
        <strain evidence="3">CM1001059</strain>
    </source>
</reference>
<evidence type="ECO:0000313" key="3">
    <source>
        <dbReference type="Proteomes" id="UP000075902"/>
    </source>
</evidence>
<dbReference type="EnsemblMetazoa" id="AMEC006171-RA">
    <property type="protein sequence ID" value="AMEC006171-PA"/>
    <property type="gene ID" value="AMEC006171"/>
</dbReference>
<name>A0A182TPT0_9DIPT</name>
<keyword evidence="3" id="KW-1185">Reference proteome</keyword>
<organism evidence="2 3">
    <name type="scientific">Anopheles melas</name>
    <dbReference type="NCBI Taxonomy" id="34690"/>
    <lineage>
        <taxon>Eukaryota</taxon>
        <taxon>Metazoa</taxon>
        <taxon>Ecdysozoa</taxon>
        <taxon>Arthropoda</taxon>
        <taxon>Hexapoda</taxon>
        <taxon>Insecta</taxon>
        <taxon>Pterygota</taxon>
        <taxon>Neoptera</taxon>
        <taxon>Endopterygota</taxon>
        <taxon>Diptera</taxon>
        <taxon>Nematocera</taxon>
        <taxon>Culicoidea</taxon>
        <taxon>Culicidae</taxon>
        <taxon>Anophelinae</taxon>
        <taxon>Anopheles</taxon>
    </lineage>
</organism>